<organism evidence="1 2">
    <name type="scientific">Artemia franciscana</name>
    <name type="common">Brine shrimp</name>
    <name type="synonym">Artemia sanfranciscana</name>
    <dbReference type="NCBI Taxonomy" id="6661"/>
    <lineage>
        <taxon>Eukaryota</taxon>
        <taxon>Metazoa</taxon>
        <taxon>Ecdysozoa</taxon>
        <taxon>Arthropoda</taxon>
        <taxon>Crustacea</taxon>
        <taxon>Branchiopoda</taxon>
        <taxon>Anostraca</taxon>
        <taxon>Artemiidae</taxon>
        <taxon>Artemia</taxon>
    </lineage>
</organism>
<dbReference type="InterPro" id="IPR009050">
    <property type="entry name" value="Globin-like_sf"/>
</dbReference>
<proteinExistence type="predicted"/>
<dbReference type="GO" id="GO:0020037">
    <property type="term" value="F:heme binding"/>
    <property type="evidence" value="ECO:0007669"/>
    <property type="project" value="InterPro"/>
</dbReference>
<dbReference type="InterPro" id="IPR012292">
    <property type="entry name" value="Globin/Proto"/>
</dbReference>
<dbReference type="SUPFAM" id="SSF46458">
    <property type="entry name" value="Globin-like"/>
    <property type="match status" value="1"/>
</dbReference>
<dbReference type="GO" id="GO:0019825">
    <property type="term" value="F:oxygen binding"/>
    <property type="evidence" value="ECO:0007669"/>
    <property type="project" value="InterPro"/>
</dbReference>
<dbReference type="AlphaFoldDB" id="A0AA88L8M7"/>
<evidence type="ECO:0000313" key="2">
    <source>
        <dbReference type="Proteomes" id="UP001187531"/>
    </source>
</evidence>
<protein>
    <recommendedName>
        <fullName evidence="3">Cytidyltransferase-like domain-containing protein</fullName>
    </recommendedName>
</protein>
<reference evidence="1" key="1">
    <citation type="submission" date="2023-07" db="EMBL/GenBank/DDBJ databases">
        <title>Chromosome-level genome assembly of Artemia franciscana.</title>
        <authorList>
            <person name="Jo E."/>
        </authorList>
    </citation>
    <scope>NUCLEOTIDE SEQUENCE</scope>
    <source>
        <tissue evidence="1">Whole body</tissue>
    </source>
</reference>
<dbReference type="EMBL" id="JAVRJZ010000011">
    <property type="protein sequence ID" value="KAK2716471.1"/>
    <property type="molecule type" value="Genomic_DNA"/>
</dbReference>
<dbReference type="InterPro" id="IPR044399">
    <property type="entry name" value="Mb-like_M"/>
</dbReference>
<comment type="caution">
    <text evidence="1">The sequence shown here is derived from an EMBL/GenBank/DDBJ whole genome shotgun (WGS) entry which is preliminary data.</text>
</comment>
<accession>A0AA88L8M7</accession>
<sequence length="315" mass="35672">MGLRRAEAFSYAFIDELKQRGVESADLAAWRRGWDNIVNVLEDGPLKRQMDLEVTGLSCVDVANIQESWTKAFSYAFIDELKQRGVESADLAAWRRGWDNIVNVLEAGPLKRQMDLEVTGISCVDVANIQESWTKVSGDLKTTGSVVFQRNVMDQLDTLVGSLQNSIELGQSLAQLGKDHVPRKVNRVHFKSYCTSYLYIENMRTFLYGDYSTDNLSIPFDNSFHQHCKLRMDLSNSDIFISVLIEKCHECSIFTTFENLEHNGDVERLVSNLDEFQYNNKVNHGVLGGTFDSIHFGHKLLLCEAALRCSNSPLN</sequence>
<dbReference type="Gene3D" id="1.10.490.10">
    <property type="entry name" value="Globins"/>
    <property type="match status" value="1"/>
</dbReference>
<dbReference type="Proteomes" id="UP001187531">
    <property type="component" value="Unassembled WGS sequence"/>
</dbReference>
<evidence type="ECO:0000313" key="1">
    <source>
        <dbReference type="EMBL" id="KAK2716471.1"/>
    </source>
</evidence>
<evidence type="ECO:0008006" key="3">
    <source>
        <dbReference type="Google" id="ProtNLM"/>
    </source>
</evidence>
<dbReference type="CDD" id="cd01040">
    <property type="entry name" value="Mb-like"/>
    <property type="match status" value="1"/>
</dbReference>
<name>A0AA88L8M7_ARTSF</name>
<gene>
    <name evidence="1" type="ORF">QYM36_006824</name>
</gene>
<keyword evidence="2" id="KW-1185">Reference proteome</keyword>